<gene>
    <name evidence="2" type="ORF">CMV_018222</name>
</gene>
<reference evidence="2" key="1">
    <citation type="submission" date="2020-03" db="EMBL/GenBank/DDBJ databases">
        <title>Castanea mollissima Vanexum genome sequencing.</title>
        <authorList>
            <person name="Staton M."/>
        </authorList>
    </citation>
    <scope>NUCLEOTIDE SEQUENCE</scope>
    <source>
        <tissue evidence="2">Leaf</tissue>
    </source>
</reference>
<dbReference type="EMBL" id="JRKL02003020">
    <property type="protein sequence ID" value="KAF3956680.1"/>
    <property type="molecule type" value="Genomic_DNA"/>
</dbReference>
<comment type="caution">
    <text evidence="2">The sequence shown here is derived from an EMBL/GenBank/DDBJ whole genome shotgun (WGS) entry which is preliminary data.</text>
</comment>
<name>A0A8J4VHX0_9ROSI</name>
<dbReference type="Proteomes" id="UP000737018">
    <property type="component" value="Unassembled WGS sequence"/>
</dbReference>
<evidence type="ECO:0000313" key="3">
    <source>
        <dbReference type="Proteomes" id="UP000737018"/>
    </source>
</evidence>
<evidence type="ECO:0000256" key="1">
    <source>
        <dbReference type="SAM" id="MobiDB-lite"/>
    </source>
</evidence>
<keyword evidence="3" id="KW-1185">Reference proteome</keyword>
<accession>A0A8J4VHX0</accession>
<feature type="region of interest" description="Disordered" evidence="1">
    <location>
        <begin position="47"/>
        <end position="67"/>
    </location>
</feature>
<organism evidence="2 3">
    <name type="scientific">Castanea mollissima</name>
    <name type="common">Chinese chestnut</name>
    <dbReference type="NCBI Taxonomy" id="60419"/>
    <lineage>
        <taxon>Eukaryota</taxon>
        <taxon>Viridiplantae</taxon>
        <taxon>Streptophyta</taxon>
        <taxon>Embryophyta</taxon>
        <taxon>Tracheophyta</taxon>
        <taxon>Spermatophyta</taxon>
        <taxon>Magnoliopsida</taxon>
        <taxon>eudicotyledons</taxon>
        <taxon>Gunneridae</taxon>
        <taxon>Pentapetalae</taxon>
        <taxon>rosids</taxon>
        <taxon>fabids</taxon>
        <taxon>Fagales</taxon>
        <taxon>Fagaceae</taxon>
        <taxon>Castanea</taxon>
    </lineage>
</organism>
<protein>
    <submittedName>
        <fullName evidence="2">Uncharacterized protein</fullName>
    </submittedName>
</protein>
<dbReference type="OrthoDB" id="1113832at2759"/>
<feature type="compositionally biased region" description="Polar residues" evidence="1">
    <location>
        <begin position="56"/>
        <end position="65"/>
    </location>
</feature>
<proteinExistence type="predicted"/>
<dbReference type="AlphaFoldDB" id="A0A8J4VHX0"/>
<sequence length="168" mass="18769">MNIAVPVIETKQLDGNLPSELEEFLNNNQGVVKLGREITTLSSDSFTKYQGPYPSAETQETTVSHETAELENVEPLKGNENKAGKRNASDQVGVQSMEMLIVRVALEERLKQEVHKQSDIISLDTNGNIVESDDEIPVFVLKGINDDEDEDDELQKVRKLVCNFVHCI</sequence>
<evidence type="ECO:0000313" key="2">
    <source>
        <dbReference type="EMBL" id="KAF3956680.1"/>
    </source>
</evidence>